<feature type="transmembrane region" description="Helical" evidence="6">
    <location>
        <begin position="82"/>
        <end position="102"/>
    </location>
</feature>
<name>A0A7X0J6V0_9SPHI</name>
<dbReference type="PRINTS" id="PR00173">
    <property type="entry name" value="EDTRNSPORT"/>
</dbReference>
<organism evidence="7 8">
    <name type="scientific">Pedobacter cryoconitis</name>
    <dbReference type="NCBI Taxonomy" id="188932"/>
    <lineage>
        <taxon>Bacteria</taxon>
        <taxon>Pseudomonadati</taxon>
        <taxon>Bacteroidota</taxon>
        <taxon>Sphingobacteriia</taxon>
        <taxon>Sphingobacteriales</taxon>
        <taxon>Sphingobacteriaceae</taxon>
        <taxon>Pedobacter</taxon>
    </lineage>
</organism>
<keyword evidence="2" id="KW-0813">Transport</keyword>
<dbReference type="AlphaFoldDB" id="A0A7X0J6V0"/>
<dbReference type="Proteomes" id="UP000521017">
    <property type="component" value="Unassembled WGS sequence"/>
</dbReference>
<feature type="transmembrane region" description="Helical" evidence="6">
    <location>
        <begin position="12"/>
        <end position="35"/>
    </location>
</feature>
<dbReference type="Pfam" id="PF00375">
    <property type="entry name" value="SDF"/>
    <property type="match status" value="1"/>
</dbReference>
<comment type="subcellular location">
    <subcellularLocation>
        <location evidence="1">Membrane</location>
        <topology evidence="1">Multi-pass membrane protein</topology>
    </subcellularLocation>
</comment>
<dbReference type="PANTHER" id="PTHR42865">
    <property type="entry name" value="PROTON/GLUTAMATE-ASPARTATE SYMPORTER"/>
    <property type="match status" value="1"/>
</dbReference>
<dbReference type="GO" id="GO:0005886">
    <property type="term" value="C:plasma membrane"/>
    <property type="evidence" value="ECO:0007669"/>
    <property type="project" value="UniProtKB-SubCell"/>
</dbReference>
<dbReference type="Gene3D" id="1.10.3860.10">
    <property type="entry name" value="Sodium:dicarboxylate symporter"/>
    <property type="match status" value="1"/>
</dbReference>
<keyword evidence="5 6" id="KW-0472">Membrane</keyword>
<feature type="transmembrane region" description="Helical" evidence="6">
    <location>
        <begin position="177"/>
        <end position="198"/>
    </location>
</feature>
<evidence type="ECO:0000256" key="3">
    <source>
        <dbReference type="ARBA" id="ARBA00022692"/>
    </source>
</evidence>
<evidence type="ECO:0000313" key="7">
    <source>
        <dbReference type="EMBL" id="MBB6502198.1"/>
    </source>
</evidence>
<dbReference type="RefSeq" id="WP_184628453.1">
    <property type="nucleotide sequence ID" value="NZ_JACHCC010000012.1"/>
</dbReference>
<feature type="transmembrane region" description="Helical" evidence="6">
    <location>
        <begin position="321"/>
        <end position="350"/>
    </location>
</feature>
<dbReference type="InterPro" id="IPR036458">
    <property type="entry name" value="Na:dicarbo_symporter_sf"/>
</dbReference>
<feature type="transmembrane region" description="Helical" evidence="6">
    <location>
        <begin position="287"/>
        <end position="309"/>
    </location>
</feature>
<gene>
    <name evidence="7" type="ORF">HDF25_004375</name>
</gene>
<dbReference type="GO" id="GO:0015293">
    <property type="term" value="F:symporter activity"/>
    <property type="evidence" value="ECO:0007669"/>
    <property type="project" value="UniProtKB-KW"/>
</dbReference>
<dbReference type="SUPFAM" id="SSF118215">
    <property type="entry name" value="Proton glutamate symport protein"/>
    <property type="match status" value="1"/>
</dbReference>
<evidence type="ECO:0000256" key="4">
    <source>
        <dbReference type="ARBA" id="ARBA00022989"/>
    </source>
</evidence>
<dbReference type="EMBL" id="JACHCC010000012">
    <property type="protein sequence ID" value="MBB6502198.1"/>
    <property type="molecule type" value="Genomic_DNA"/>
</dbReference>
<keyword evidence="4 6" id="KW-1133">Transmembrane helix</keyword>
<feature type="transmembrane region" description="Helical" evidence="6">
    <location>
        <begin position="140"/>
        <end position="157"/>
    </location>
</feature>
<evidence type="ECO:0000256" key="5">
    <source>
        <dbReference type="ARBA" id="ARBA00023136"/>
    </source>
</evidence>
<proteinExistence type="predicted"/>
<feature type="transmembrane region" description="Helical" evidence="6">
    <location>
        <begin position="210"/>
        <end position="231"/>
    </location>
</feature>
<feature type="transmembrane region" description="Helical" evidence="6">
    <location>
        <begin position="243"/>
        <end position="267"/>
    </location>
</feature>
<sequence length="400" mass="44060">MPDRLRKIFTNLAFQVLIALIAGITAGILFPAFAIKQRFIGTLFISITEWFVAPVIFLSITSGIAGIASLRKLGRIAIKSIVLFEVLTTLAIVFGLALAALLKPGTISKGNLQELLLTHFKLPGHEPEPGWNTFLPVQNVLWILIIATVIGILLHLLPQKEKYILKLEKVRDIIFRIITLFFSLTPLAVFSGMAYTIASFGLHSILPMSKLVAVMYLLVIIFVFVFLGLLLRYFKFSIWQLLVLIREEILIVFGTSSSRTVIPLVIARLENYGCSKPVTGFVLSTGYAFNLIGTSIYLGLCTMFLIQLYNIQLDMAAYFRIILILMLVSKGASGVPGAGFIALSSAIYIIPEIPSEGLLFIVAVERFLNEARSITNTIGNAACTLVIAKSENEFTGQPVK</sequence>
<keyword evidence="3 6" id="KW-0812">Transmembrane</keyword>
<evidence type="ECO:0000256" key="1">
    <source>
        <dbReference type="ARBA" id="ARBA00004141"/>
    </source>
</evidence>
<comment type="caution">
    <text evidence="7">The sequence shown here is derived from an EMBL/GenBank/DDBJ whole genome shotgun (WGS) entry which is preliminary data.</text>
</comment>
<evidence type="ECO:0000313" key="8">
    <source>
        <dbReference type="Proteomes" id="UP000521017"/>
    </source>
</evidence>
<evidence type="ECO:0000256" key="6">
    <source>
        <dbReference type="SAM" id="Phobius"/>
    </source>
</evidence>
<reference evidence="7 8" key="1">
    <citation type="submission" date="2020-08" db="EMBL/GenBank/DDBJ databases">
        <title>Genomic Encyclopedia of Type Strains, Phase IV (KMG-V): Genome sequencing to study the core and pangenomes of soil and plant-associated prokaryotes.</title>
        <authorList>
            <person name="Whitman W."/>
        </authorList>
    </citation>
    <scope>NUCLEOTIDE SEQUENCE [LARGE SCALE GENOMIC DNA]</scope>
    <source>
        <strain evidence="7 8">M2T3</strain>
    </source>
</reference>
<dbReference type="PANTHER" id="PTHR42865:SF1">
    <property type="entry name" value="AEROBIC C4-DICARBOXYLATE TRANSPORT PROTEIN"/>
    <property type="match status" value="1"/>
</dbReference>
<feature type="transmembrane region" description="Helical" evidence="6">
    <location>
        <begin position="47"/>
        <end position="70"/>
    </location>
</feature>
<evidence type="ECO:0000256" key="2">
    <source>
        <dbReference type="ARBA" id="ARBA00022448"/>
    </source>
</evidence>
<dbReference type="InterPro" id="IPR001991">
    <property type="entry name" value="Na-dicarboxylate_symporter"/>
</dbReference>
<dbReference type="GO" id="GO:0006835">
    <property type="term" value="P:dicarboxylic acid transport"/>
    <property type="evidence" value="ECO:0007669"/>
    <property type="project" value="TreeGrafter"/>
</dbReference>
<protein>
    <submittedName>
        <fullName evidence="7">Aerobic C4-dicarboxylate transport protein</fullName>
    </submittedName>
</protein>
<accession>A0A7X0J6V0</accession>